<evidence type="ECO:0000259" key="2">
    <source>
        <dbReference type="Pfam" id="PF12697"/>
    </source>
</evidence>
<keyword evidence="3" id="KW-0808">Transferase</keyword>
<dbReference type="PATRIC" id="fig|1502723.3.peg.5651"/>
<feature type="compositionally biased region" description="Low complexity" evidence="1">
    <location>
        <begin position="49"/>
        <end position="60"/>
    </location>
</feature>
<dbReference type="PRINTS" id="PR00111">
    <property type="entry name" value="ABHYDROLASE"/>
</dbReference>
<dbReference type="Pfam" id="PF12697">
    <property type="entry name" value="Abhydrolase_6"/>
    <property type="match status" value="1"/>
</dbReference>
<sequence>MTPDGSGFLQVGRRGAADLAFHLTDPGFRSGSGWSYRRGMSSPETTPRAAGSTASTGSTGPEPAGAGHERVTRPVGGDGFRSSWAQLDGPVHVVDFGGPADGPLLLCVHGLGGSYLNWLPLAPLLTTTHRVMAVDLAGHGRTPAAGRRTDVVANQGLLDRFLAEVLDTAPILVGNSMGGMISVMQAARRPDSVAGLILVDPALPRPRGVRPDPEIARIFAGLFVPRLGAAVLARRRTRFTPRELVDQSLLRLTADPSAIPETALASMERAQRERGGLPDADQAFVGAARSVVWSLLRPAPLAHMVRTVPQPTLLLHGSADRLIPVAVARNVAAQRPDWRVEILDGLGHVPMLEAAELTAELMADWLSREGRAAAERARRPASPVLPTLAPLPAVGS</sequence>
<dbReference type="AlphaFoldDB" id="A0A0D8BJU4"/>
<name>A0A0D8BJU4_9ACTN</name>
<dbReference type="InterPro" id="IPR000073">
    <property type="entry name" value="AB_hydrolase_1"/>
</dbReference>
<dbReference type="GO" id="GO:0016787">
    <property type="term" value="F:hydrolase activity"/>
    <property type="evidence" value="ECO:0007669"/>
    <property type="project" value="UniProtKB-KW"/>
</dbReference>
<keyword evidence="3" id="KW-0012">Acyltransferase</keyword>
<dbReference type="GO" id="GO:0016746">
    <property type="term" value="F:acyltransferase activity"/>
    <property type="evidence" value="ECO:0007669"/>
    <property type="project" value="UniProtKB-KW"/>
</dbReference>
<feature type="region of interest" description="Disordered" evidence="1">
    <location>
        <begin position="32"/>
        <end position="79"/>
    </location>
</feature>
<evidence type="ECO:0000313" key="4">
    <source>
        <dbReference type="Proteomes" id="UP000032545"/>
    </source>
</evidence>
<evidence type="ECO:0000313" key="3">
    <source>
        <dbReference type="EMBL" id="KJE24335.1"/>
    </source>
</evidence>
<proteinExistence type="predicted"/>
<dbReference type="EMBL" id="JYFN01000007">
    <property type="protein sequence ID" value="KJE24335.1"/>
    <property type="molecule type" value="Genomic_DNA"/>
</dbReference>
<dbReference type="PANTHER" id="PTHR46438:SF11">
    <property type="entry name" value="LIPASE-RELATED"/>
    <property type="match status" value="1"/>
</dbReference>
<reference evidence="3 4" key="2">
    <citation type="journal article" date="2016" name="Genome Announc.">
        <title>Permanent Draft Genome Sequences for Two Variants of Frankia sp. Strain CpI1, the First Frankia Strain Isolated from Root Nodules of Comptonia peregrina.</title>
        <authorList>
            <person name="Oshone R."/>
            <person name="Hurst S.G.IV."/>
            <person name="Abebe-Akele F."/>
            <person name="Simpson S."/>
            <person name="Morris K."/>
            <person name="Thomas W.K."/>
            <person name="Tisa L.S."/>
        </authorList>
    </citation>
    <scope>NUCLEOTIDE SEQUENCE [LARGE SCALE GENOMIC DNA]</scope>
    <source>
        <strain evidence="4">CpI1-S</strain>
    </source>
</reference>
<protein>
    <submittedName>
        <fullName evidence="3">Putative hydrolase or acyltransferase of alpha/beta superfamily</fullName>
    </submittedName>
</protein>
<organism evidence="3 4">
    <name type="scientific">Frankia torreyi</name>
    <dbReference type="NCBI Taxonomy" id="1856"/>
    <lineage>
        <taxon>Bacteria</taxon>
        <taxon>Bacillati</taxon>
        <taxon>Actinomycetota</taxon>
        <taxon>Actinomycetes</taxon>
        <taxon>Frankiales</taxon>
        <taxon>Frankiaceae</taxon>
        <taxon>Frankia</taxon>
    </lineage>
</organism>
<keyword evidence="3" id="KW-0378">Hydrolase</keyword>
<accession>A0A0D8BJU4</accession>
<gene>
    <name evidence="3" type="ORF">FF36_01410</name>
</gene>
<dbReference type="Gene3D" id="3.40.50.1820">
    <property type="entry name" value="alpha/beta hydrolase"/>
    <property type="match status" value="1"/>
</dbReference>
<dbReference type="SUPFAM" id="SSF53474">
    <property type="entry name" value="alpha/beta-Hydrolases"/>
    <property type="match status" value="1"/>
</dbReference>
<dbReference type="Proteomes" id="UP000032545">
    <property type="component" value="Unassembled WGS sequence"/>
</dbReference>
<evidence type="ECO:0000256" key="1">
    <source>
        <dbReference type="SAM" id="MobiDB-lite"/>
    </source>
</evidence>
<feature type="domain" description="AB hydrolase-1" evidence="2">
    <location>
        <begin position="105"/>
        <end position="360"/>
    </location>
</feature>
<comment type="caution">
    <text evidence="3">The sequence shown here is derived from an EMBL/GenBank/DDBJ whole genome shotgun (WGS) entry which is preliminary data.</text>
</comment>
<keyword evidence="4" id="KW-1185">Reference proteome</keyword>
<dbReference type="PANTHER" id="PTHR46438">
    <property type="entry name" value="ALPHA/BETA-HYDROLASES SUPERFAMILY PROTEIN"/>
    <property type="match status" value="1"/>
</dbReference>
<reference evidence="4" key="1">
    <citation type="submission" date="2015-02" db="EMBL/GenBank/DDBJ databases">
        <title>Draft Genome of Frankia sp. CpI1-S.</title>
        <authorList>
            <person name="Oshone R.T."/>
            <person name="Ngom M."/>
            <person name="Ghodhbane-Gtari F."/>
            <person name="Gtari M."/>
            <person name="Morris K."/>
            <person name="Thomas K."/>
            <person name="Sen A."/>
            <person name="Tisa L.S."/>
        </authorList>
    </citation>
    <scope>NUCLEOTIDE SEQUENCE [LARGE SCALE GENOMIC DNA]</scope>
    <source>
        <strain evidence="4">CpI1-S</strain>
    </source>
</reference>
<dbReference type="InterPro" id="IPR029058">
    <property type="entry name" value="AB_hydrolase_fold"/>
</dbReference>